<feature type="transmembrane region" description="Helical" evidence="6">
    <location>
        <begin position="650"/>
        <end position="673"/>
    </location>
</feature>
<reference evidence="8 9" key="1">
    <citation type="submission" date="2019-01" db="EMBL/GenBank/DDBJ databases">
        <authorList>
            <person name="Chen W.-M."/>
        </authorList>
    </citation>
    <scope>NUCLEOTIDE SEQUENCE [LARGE SCALE GENOMIC DNA]</scope>
    <source>
        <strain evidence="8 9">FSY-15</strain>
    </source>
</reference>
<feature type="transmembrane region" description="Helical" evidence="6">
    <location>
        <begin position="685"/>
        <end position="708"/>
    </location>
</feature>
<feature type="transmembrane region" description="Helical" evidence="6">
    <location>
        <begin position="720"/>
        <end position="743"/>
    </location>
</feature>
<comment type="subcellular location">
    <subcellularLocation>
        <location evidence="1">Cell membrane</location>
        <topology evidence="1">Multi-pass membrane protein</topology>
    </subcellularLocation>
</comment>
<evidence type="ECO:0000256" key="4">
    <source>
        <dbReference type="ARBA" id="ARBA00022989"/>
    </source>
</evidence>
<evidence type="ECO:0000259" key="7">
    <source>
        <dbReference type="PROSITE" id="PS50156"/>
    </source>
</evidence>
<evidence type="ECO:0000256" key="3">
    <source>
        <dbReference type="ARBA" id="ARBA00022692"/>
    </source>
</evidence>
<dbReference type="InterPro" id="IPR000731">
    <property type="entry name" value="SSD"/>
</dbReference>
<feature type="transmembrane region" description="Helical" evidence="6">
    <location>
        <begin position="207"/>
        <end position="230"/>
    </location>
</feature>
<feature type="domain" description="SSD" evidence="7">
    <location>
        <begin position="233"/>
        <end position="362"/>
    </location>
</feature>
<protein>
    <recommendedName>
        <fullName evidence="7">SSD domain-containing protein</fullName>
    </recommendedName>
</protein>
<feature type="transmembrane region" description="Helical" evidence="6">
    <location>
        <begin position="336"/>
        <end position="362"/>
    </location>
</feature>
<feature type="transmembrane region" description="Helical" evidence="6">
    <location>
        <begin position="620"/>
        <end position="644"/>
    </location>
</feature>
<evidence type="ECO:0000256" key="6">
    <source>
        <dbReference type="SAM" id="Phobius"/>
    </source>
</evidence>
<evidence type="ECO:0000256" key="2">
    <source>
        <dbReference type="ARBA" id="ARBA00022475"/>
    </source>
</evidence>
<dbReference type="Proteomes" id="UP000282832">
    <property type="component" value="Unassembled WGS sequence"/>
</dbReference>
<dbReference type="GO" id="GO:0005886">
    <property type="term" value="C:plasma membrane"/>
    <property type="evidence" value="ECO:0007669"/>
    <property type="project" value="UniProtKB-SubCell"/>
</dbReference>
<evidence type="ECO:0000256" key="5">
    <source>
        <dbReference type="ARBA" id="ARBA00023136"/>
    </source>
</evidence>
<evidence type="ECO:0000313" key="8">
    <source>
        <dbReference type="EMBL" id="RVU24689.1"/>
    </source>
</evidence>
<keyword evidence="2" id="KW-1003">Cell membrane</keyword>
<sequence>MQQFFKFIISKRKFFMWAISFLSIFMVFEISQLKISYDFDSYFAKNESFYQDFEKYQSKFPLGQNHQIVVTLESQVGIDSSFGSKANAVFAEIEQLKGIKKANYFSKISEFNPSNLNGGEKKLVDFKSESSFQESMQYFKSRSKIYQSFFSKDQKSVVGYFTIEKELFNLPGRDTLIHSIRQIVTSSKVKFHLFGIPVMRSIYSEKIWNDFLVFSIVSIALLVLVLYYLFRHFLLILIPCLTVVMGILWNFGLMSLFGFSINMISNLLVPILFVVGISDSIHLISVFYEKIQHGLKKEDAIIESLKEVGKATFLTALVSSTGFLSLSFTSAEAIKFFGLFGFTGIIITYFLSIVIVPSLLLVLDENFFYKQTSVLNQGIWTKVFSGIYSLAHEQKKKVLLIFSFFVLISILLIPQIKTSLFFTNDVKSKDALAQEFSYFEKNIGYLKPFEFVIRTKAESQPINLAFVKGIEKIEKELSNDSNFGAIYSMIFQLKYANYLLHQGKMEYFTIPNSEDKLRYLLKEISNRADEPLFNLNGKKEFYFASKIRDEGSEVMEKKEIQLKHKIESSLPVQVKFTGFGHVLDQSNKSSRTDIFWGLLGDLIVVSLMMAFLFKKSKFILISLLPNLIPLCLLLGIIALLGIPFSPANALILVVIFGISIDDTIHFLTHYLLIRKEDSQAIRSTLLTCGKAMLFVSFLLMAGLGITYFSDFEAISNLGLFGMITIIFATLTEFLITPILLDLFDPI</sequence>
<feature type="transmembrane region" description="Helical" evidence="6">
    <location>
        <begin position="594"/>
        <end position="613"/>
    </location>
</feature>
<keyword evidence="5 6" id="KW-0472">Membrane</keyword>
<keyword evidence="4 6" id="KW-1133">Transmembrane helix</keyword>
<comment type="caution">
    <text evidence="8">The sequence shown here is derived from an EMBL/GenBank/DDBJ whole genome shotgun (WGS) entry which is preliminary data.</text>
</comment>
<feature type="transmembrane region" description="Helical" evidence="6">
    <location>
        <begin position="398"/>
        <end position="416"/>
    </location>
</feature>
<dbReference type="EMBL" id="SACY01000003">
    <property type="protein sequence ID" value="RVU24689.1"/>
    <property type="molecule type" value="Genomic_DNA"/>
</dbReference>
<dbReference type="InterPro" id="IPR004869">
    <property type="entry name" value="MMPL_dom"/>
</dbReference>
<dbReference type="PANTHER" id="PTHR33406:SF12">
    <property type="entry name" value="BLR2997 PROTEIN"/>
    <property type="match status" value="1"/>
</dbReference>
<dbReference type="InterPro" id="IPR050545">
    <property type="entry name" value="Mycobact_MmpL"/>
</dbReference>
<evidence type="ECO:0000256" key="1">
    <source>
        <dbReference type="ARBA" id="ARBA00004651"/>
    </source>
</evidence>
<feature type="domain" description="SSD" evidence="7">
    <location>
        <begin position="620"/>
        <end position="742"/>
    </location>
</feature>
<name>A0A437PR10_9BACT</name>
<dbReference type="OrthoDB" id="9805018at2"/>
<feature type="transmembrane region" description="Helical" evidence="6">
    <location>
        <begin position="14"/>
        <end position="31"/>
    </location>
</feature>
<evidence type="ECO:0000313" key="9">
    <source>
        <dbReference type="Proteomes" id="UP000282832"/>
    </source>
</evidence>
<dbReference type="Gene3D" id="1.20.1640.10">
    <property type="entry name" value="Multidrug efflux transporter AcrB transmembrane domain"/>
    <property type="match status" value="2"/>
</dbReference>
<keyword evidence="3 6" id="KW-0812">Transmembrane</keyword>
<organism evidence="8 9">
    <name type="scientific">Sandaracinomonas limnophila</name>
    <dbReference type="NCBI Taxonomy" id="1862386"/>
    <lineage>
        <taxon>Bacteria</taxon>
        <taxon>Pseudomonadati</taxon>
        <taxon>Bacteroidota</taxon>
        <taxon>Cytophagia</taxon>
        <taxon>Cytophagales</taxon>
        <taxon>Flectobacillaceae</taxon>
        <taxon>Sandaracinomonas</taxon>
    </lineage>
</organism>
<gene>
    <name evidence="8" type="ORF">EOJ36_06660</name>
</gene>
<dbReference type="PROSITE" id="PS50156">
    <property type="entry name" value="SSD"/>
    <property type="match status" value="2"/>
</dbReference>
<dbReference type="PANTHER" id="PTHR33406">
    <property type="entry name" value="MEMBRANE PROTEIN MJ1562-RELATED"/>
    <property type="match status" value="1"/>
</dbReference>
<dbReference type="SUPFAM" id="SSF82866">
    <property type="entry name" value="Multidrug efflux transporter AcrB transmembrane domain"/>
    <property type="match status" value="2"/>
</dbReference>
<feature type="transmembrane region" description="Helical" evidence="6">
    <location>
        <begin position="267"/>
        <end position="288"/>
    </location>
</feature>
<accession>A0A437PR10</accession>
<feature type="transmembrane region" description="Helical" evidence="6">
    <location>
        <begin position="308"/>
        <end position="329"/>
    </location>
</feature>
<proteinExistence type="predicted"/>
<feature type="transmembrane region" description="Helical" evidence="6">
    <location>
        <begin position="236"/>
        <end position="260"/>
    </location>
</feature>
<dbReference type="AlphaFoldDB" id="A0A437PR10"/>
<dbReference type="Pfam" id="PF03176">
    <property type="entry name" value="MMPL"/>
    <property type="match status" value="1"/>
</dbReference>
<keyword evidence="9" id="KW-1185">Reference proteome</keyword>